<sequence length="141" mass="14797">MNSDTPTPVWLDCDVGHDDALAILLAAYNPRIKLLGISSVAGNASLGNTTANAIRVLQAAGIEGVKVYPGASKPLVKPSDYATDIHGDSGLDGTDLLPEPDYEKYLAKDKKAIEAMRDVLLTSEEPVTIVAVGPLTNIALL</sequence>
<dbReference type="EC" id="3.2.2.3" evidence="1"/>
<evidence type="ECO:0000313" key="2">
    <source>
        <dbReference type="Proteomes" id="UP001150603"/>
    </source>
</evidence>
<name>A0ACC1JFJ5_9FUNG</name>
<organism evidence="1 2">
    <name type="scientific">Linderina macrospora</name>
    <dbReference type="NCBI Taxonomy" id="4868"/>
    <lineage>
        <taxon>Eukaryota</taxon>
        <taxon>Fungi</taxon>
        <taxon>Fungi incertae sedis</taxon>
        <taxon>Zoopagomycota</taxon>
        <taxon>Kickxellomycotina</taxon>
        <taxon>Kickxellomycetes</taxon>
        <taxon>Kickxellales</taxon>
        <taxon>Kickxellaceae</taxon>
        <taxon>Linderina</taxon>
    </lineage>
</organism>
<keyword evidence="1" id="KW-0378">Hydrolase</keyword>
<gene>
    <name evidence="1" type="primary">URH1</name>
    <name evidence="1" type="ORF">FBU59_000989</name>
</gene>
<keyword evidence="1" id="KW-0326">Glycosidase</keyword>
<feature type="non-terminal residue" evidence="1">
    <location>
        <position position="141"/>
    </location>
</feature>
<reference evidence="1" key="1">
    <citation type="submission" date="2022-07" db="EMBL/GenBank/DDBJ databases">
        <title>Phylogenomic reconstructions and comparative analyses of Kickxellomycotina fungi.</title>
        <authorList>
            <person name="Reynolds N.K."/>
            <person name="Stajich J.E."/>
            <person name="Barry K."/>
            <person name="Grigoriev I.V."/>
            <person name="Crous P."/>
            <person name="Smith M.E."/>
        </authorList>
    </citation>
    <scope>NUCLEOTIDE SEQUENCE</scope>
    <source>
        <strain evidence="1">NRRL 5244</strain>
    </source>
</reference>
<evidence type="ECO:0000313" key="1">
    <source>
        <dbReference type="EMBL" id="KAJ1949789.1"/>
    </source>
</evidence>
<dbReference type="EMBL" id="JANBPW010000361">
    <property type="protein sequence ID" value="KAJ1949789.1"/>
    <property type="molecule type" value="Genomic_DNA"/>
</dbReference>
<accession>A0ACC1JFJ5</accession>
<comment type="caution">
    <text evidence="1">The sequence shown here is derived from an EMBL/GenBank/DDBJ whole genome shotgun (WGS) entry which is preliminary data.</text>
</comment>
<proteinExistence type="predicted"/>
<dbReference type="Proteomes" id="UP001150603">
    <property type="component" value="Unassembled WGS sequence"/>
</dbReference>
<protein>
    <submittedName>
        <fullName evidence="1">Uridine nucleosidase 1</fullName>
        <ecNumber evidence="1">3.2.2.3</ecNumber>
    </submittedName>
</protein>
<keyword evidence="2" id="KW-1185">Reference proteome</keyword>